<feature type="transmembrane region" description="Helical" evidence="2">
    <location>
        <begin position="270"/>
        <end position="300"/>
    </location>
</feature>
<accession>A0AAD4MK66</accession>
<evidence type="ECO:0000313" key="3">
    <source>
        <dbReference type="EMBL" id="KAI1697512.1"/>
    </source>
</evidence>
<dbReference type="AlphaFoldDB" id="A0AAD4MK66"/>
<keyword evidence="2" id="KW-0812">Transmembrane</keyword>
<organism evidence="3 4">
    <name type="scientific">Ditylenchus destructor</name>
    <dbReference type="NCBI Taxonomy" id="166010"/>
    <lineage>
        <taxon>Eukaryota</taxon>
        <taxon>Metazoa</taxon>
        <taxon>Ecdysozoa</taxon>
        <taxon>Nematoda</taxon>
        <taxon>Chromadorea</taxon>
        <taxon>Rhabditida</taxon>
        <taxon>Tylenchina</taxon>
        <taxon>Tylenchomorpha</taxon>
        <taxon>Sphaerularioidea</taxon>
        <taxon>Anguinidae</taxon>
        <taxon>Anguininae</taxon>
        <taxon>Ditylenchus</taxon>
    </lineage>
</organism>
<evidence type="ECO:0000256" key="2">
    <source>
        <dbReference type="SAM" id="Phobius"/>
    </source>
</evidence>
<keyword evidence="2" id="KW-0472">Membrane</keyword>
<keyword evidence="2" id="KW-1133">Transmembrane helix</keyword>
<feature type="compositionally biased region" description="Polar residues" evidence="1">
    <location>
        <begin position="472"/>
        <end position="482"/>
    </location>
</feature>
<evidence type="ECO:0000256" key="1">
    <source>
        <dbReference type="SAM" id="MobiDB-lite"/>
    </source>
</evidence>
<dbReference type="EMBL" id="JAKKPZ010000265">
    <property type="protein sequence ID" value="KAI1697512.1"/>
    <property type="molecule type" value="Genomic_DNA"/>
</dbReference>
<evidence type="ECO:0000313" key="4">
    <source>
        <dbReference type="Proteomes" id="UP001201812"/>
    </source>
</evidence>
<sequence>MLFTSRLPPASRREPRFVGRCKFVEAIEFNCLCRNCLCVSNIPPGKDLTSHIPRFCTDILWALLGSKRATEPDSPIANRHLLHFMTSSPQPPLYYGITVKHVTVKRNGTIEDPPDRITLHGHKNSDFSFNATFPECEWIQTALETSLLTFQYDSEENCTMQMRRDRDGFSVFVNGSNKNSGFATLNGMVRFINHLDRPLVMYGNEIGNYTNDACPPRFKNDKLFFQVLEVRGECNFTLDFGKYPLSPGIVATTFESVTSTTVAPTGLSRVAFWLLVTGGPVVGVLLLIGLGAFLYWFFIYRKRRARRPKKKFSEEKQALEIDSLEQLFLLDEMWEPRPWEAKLRNGDQLNAEEYLEKETYEADWRWIHRRNRAYDAKEPYPVDPAAEAYKKKLMDDGNFKKLRELESYVPRPELYKRRNDEKQAAVERYKYRVRGMPPPPYEELGCQVAEDEHDIRRPYPKPMDEDWIASSDRYTSAGSAGE</sequence>
<gene>
    <name evidence="3" type="ORF">DdX_18464</name>
</gene>
<dbReference type="Proteomes" id="UP001201812">
    <property type="component" value="Unassembled WGS sequence"/>
</dbReference>
<keyword evidence="4" id="KW-1185">Reference proteome</keyword>
<proteinExistence type="predicted"/>
<reference evidence="3" key="1">
    <citation type="submission" date="2022-01" db="EMBL/GenBank/DDBJ databases">
        <title>Genome Sequence Resource for Two Populations of Ditylenchus destructor, the Migratory Endoparasitic Phytonematode.</title>
        <authorList>
            <person name="Zhang H."/>
            <person name="Lin R."/>
            <person name="Xie B."/>
        </authorList>
    </citation>
    <scope>NUCLEOTIDE SEQUENCE</scope>
    <source>
        <strain evidence="3">BazhouSP</strain>
    </source>
</reference>
<name>A0AAD4MK66_9BILA</name>
<protein>
    <submittedName>
        <fullName evidence="3">Uncharacterized protein</fullName>
    </submittedName>
</protein>
<comment type="caution">
    <text evidence="3">The sequence shown here is derived from an EMBL/GenBank/DDBJ whole genome shotgun (WGS) entry which is preliminary data.</text>
</comment>
<feature type="region of interest" description="Disordered" evidence="1">
    <location>
        <begin position="452"/>
        <end position="482"/>
    </location>
</feature>